<feature type="signal peptide" evidence="9">
    <location>
        <begin position="1"/>
        <end position="24"/>
    </location>
</feature>
<dbReference type="InterPro" id="IPR011014">
    <property type="entry name" value="MscS_channel_TM-2"/>
</dbReference>
<dbReference type="Proteomes" id="UP000199045">
    <property type="component" value="Unassembled WGS sequence"/>
</dbReference>
<dbReference type="InterPro" id="IPR049278">
    <property type="entry name" value="MS_channel_C"/>
</dbReference>
<dbReference type="InterPro" id="IPR010920">
    <property type="entry name" value="LSM_dom_sf"/>
</dbReference>
<keyword evidence="5 8" id="KW-1133">Transmembrane helix</keyword>
<feature type="transmembrane region" description="Helical" evidence="8">
    <location>
        <begin position="519"/>
        <end position="539"/>
    </location>
</feature>
<evidence type="ECO:0000256" key="4">
    <source>
        <dbReference type="ARBA" id="ARBA00022692"/>
    </source>
</evidence>
<dbReference type="Pfam" id="PF00924">
    <property type="entry name" value="MS_channel_2nd"/>
    <property type="match status" value="1"/>
</dbReference>
<comment type="subcellular location">
    <subcellularLocation>
        <location evidence="1">Cell membrane</location>
        <topology evidence="1">Multi-pass membrane protein</topology>
    </subcellularLocation>
</comment>
<dbReference type="GO" id="GO:0008381">
    <property type="term" value="F:mechanosensitive monoatomic ion channel activity"/>
    <property type="evidence" value="ECO:0007669"/>
    <property type="project" value="UniProtKB-ARBA"/>
</dbReference>
<keyword evidence="3" id="KW-1003">Cell membrane</keyword>
<feature type="compositionally biased region" description="Pro residues" evidence="7">
    <location>
        <begin position="849"/>
        <end position="859"/>
    </location>
</feature>
<dbReference type="GO" id="GO:0005886">
    <property type="term" value="C:plasma membrane"/>
    <property type="evidence" value="ECO:0007669"/>
    <property type="project" value="UniProtKB-SubCell"/>
</dbReference>
<keyword evidence="6 8" id="KW-0472">Membrane</keyword>
<feature type="transmembrane region" description="Helical" evidence="8">
    <location>
        <begin position="600"/>
        <end position="624"/>
    </location>
</feature>
<dbReference type="SUPFAM" id="SSF50182">
    <property type="entry name" value="Sm-like ribonucleoproteins"/>
    <property type="match status" value="1"/>
</dbReference>
<feature type="domain" description="Mechanosensitive ion channel MscS C-terminal" evidence="11">
    <location>
        <begin position="721"/>
        <end position="804"/>
    </location>
</feature>
<dbReference type="Gene3D" id="1.10.287.1260">
    <property type="match status" value="1"/>
</dbReference>
<evidence type="ECO:0000256" key="2">
    <source>
        <dbReference type="ARBA" id="ARBA00008017"/>
    </source>
</evidence>
<feature type="compositionally biased region" description="Low complexity" evidence="7">
    <location>
        <begin position="822"/>
        <end position="839"/>
    </location>
</feature>
<feature type="transmembrane region" description="Helical" evidence="8">
    <location>
        <begin position="350"/>
        <end position="368"/>
    </location>
</feature>
<accession>A0A1G7WYB3</accession>
<organism evidence="12 13">
    <name type="scientific">Chitinophaga filiformis</name>
    <name type="common">Myxococcus filiformis</name>
    <name type="synonym">Flexibacter filiformis</name>
    <dbReference type="NCBI Taxonomy" id="104663"/>
    <lineage>
        <taxon>Bacteria</taxon>
        <taxon>Pseudomonadati</taxon>
        <taxon>Bacteroidota</taxon>
        <taxon>Chitinophagia</taxon>
        <taxon>Chitinophagales</taxon>
        <taxon>Chitinophagaceae</taxon>
        <taxon>Chitinophaga</taxon>
    </lineage>
</organism>
<dbReference type="AlphaFoldDB" id="A0A1G7WYB3"/>
<evidence type="ECO:0000256" key="7">
    <source>
        <dbReference type="SAM" id="MobiDB-lite"/>
    </source>
</evidence>
<dbReference type="EMBL" id="FNBN01000006">
    <property type="protein sequence ID" value="SDG76919.1"/>
    <property type="molecule type" value="Genomic_DNA"/>
</dbReference>
<evidence type="ECO:0000256" key="8">
    <source>
        <dbReference type="SAM" id="Phobius"/>
    </source>
</evidence>
<feature type="transmembrane region" description="Helical" evidence="8">
    <location>
        <begin position="405"/>
        <end position="423"/>
    </location>
</feature>
<dbReference type="STRING" id="104663.SAMN04488121_106217"/>
<feature type="region of interest" description="Disordered" evidence="7">
    <location>
        <begin position="821"/>
        <end position="875"/>
    </location>
</feature>
<dbReference type="Gene3D" id="2.30.30.60">
    <property type="match status" value="1"/>
</dbReference>
<dbReference type="SUPFAM" id="SSF82689">
    <property type="entry name" value="Mechanosensitive channel protein MscS (YggB), C-terminal domain"/>
    <property type="match status" value="1"/>
</dbReference>
<evidence type="ECO:0000256" key="6">
    <source>
        <dbReference type="ARBA" id="ARBA00023136"/>
    </source>
</evidence>
<dbReference type="SUPFAM" id="SSF82861">
    <property type="entry name" value="Mechanosensitive channel protein MscS (YggB), transmembrane region"/>
    <property type="match status" value="1"/>
</dbReference>
<dbReference type="PANTHER" id="PTHR30347">
    <property type="entry name" value="POTASSIUM CHANNEL RELATED"/>
    <property type="match status" value="1"/>
</dbReference>
<feature type="chain" id="PRO_5011597498" evidence="9">
    <location>
        <begin position="25"/>
        <end position="875"/>
    </location>
</feature>
<name>A0A1G7WYB3_CHIFI</name>
<evidence type="ECO:0000256" key="1">
    <source>
        <dbReference type="ARBA" id="ARBA00004651"/>
    </source>
</evidence>
<feature type="transmembrane region" description="Helical" evidence="8">
    <location>
        <begin position="630"/>
        <end position="649"/>
    </location>
</feature>
<dbReference type="Gene3D" id="3.30.70.100">
    <property type="match status" value="1"/>
</dbReference>
<feature type="transmembrane region" description="Helical" evidence="8">
    <location>
        <begin position="285"/>
        <end position="304"/>
    </location>
</feature>
<feature type="transmembrane region" description="Helical" evidence="8">
    <location>
        <begin position="325"/>
        <end position="344"/>
    </location>
</feature>
<feature type="transmembrane region" description="Helical" evidence="8">
    <location>
        <begin position="435"/>
        <end position="458"/>
    </location>
</feature>
<protein>
    <submittedName>
        <fullName evidence="12">Mechanosensitive ion channel</fullName>
    </submittedName>
</protein>
<gene>
    <name evidence="12" type="ORF">SAMN04488121_106217</name>
</gene>
<dbReference type="PANTHER" id="PTHR30347:SF1">
    <property type="entry name" value="MECHANOSENSITIVE CHANNEL MSCK"/>
    <property type="match status" value="1"/>
</dbReference>
<feature type="domain" description="Mechanosensitive ion channel MscS" evidence="10">
    <location>
        <begin position="647"/>
        <end position="713"/>
    </location>
</feature>
<keyword evidence="9" id="KW-0732">Signal</keyword>
<evidence type="ECO:0000259" key="11">
    <source>
        <dbReference type="Pfam" id="PF21082"/>
    </source>
</evidence>
<feature type="transmembrane region" description="Helical" evidence="8">
    <location>
        <begin position="559"/>
        <end position="588"/>
    </location>
</feature>
<dbReference type="Pfam" id="PF21082">
    <property type="entry name" value="MS_channel_3rd"/>
    <property type="match status" value="1"/>
</dbReference>
<dbReference type="OrthoDB" id="9809206at2"/>
<sequence>MRNHILLKILPSILLLLLYTHLHAQNKPTPPKTLDSATLSKIISQQVKDTASGKSVIKLSDTSVAIIISRLESYTLMLNQVMSTLRRGLDTVEISESIPLIDSSMRVVKRDMAAIGSTNNMHDLYTNHVLLVQLERKLDSWQDQLFRFHDKLVNIADTLSLLRKDTTMRNFPAEDELRDIYVGQMATLIQKWRQVDSANKTNLLHLGLLQNKVAKRYIDVTNLLEDMDFQLSRFSQRLFNKDFSYLWEPPLPGKKGPKFPQVLNRSIHKNLNILRIFFAVHGPVYLLWLLLAVLFLWWVTFNARKVKRKHEEREAESILQQSRHLYRYPVASTILLISTFSFLISIQYPIMYTGICWIITALATTFIIRHNIPPNLFKRWLLLVLLLIVYCVNNLLIQVTFTEQWGVFTGGIVSVVLGTYFLRTLRNTTLPLPKYSRTVILLFIALSGLSVLLVVLARVSAAKIMGAASVVSITMMPGIILMVEILMEAIYLQVEAKKDSSTFISMIDYQNIKSRLKTIFYIAAFIGWLALIARNLYLYDGLYESISDMLVAERKIGNFTFSFSSVIIFLLIIWLSTVVTQIISYLLGYTGQSPQGHKKLGSAMLLIRLAVLGAGTLLAFAASGIPMDKLAIVVGALGVGIGFGLQNIVNNLVSGVILAFEKPIEVGDVIELGARTGVVKEIGIRSSKISAGDGSEVIVPNGDLIAQQLVNWTLTNRTRRVDVVVGIAYGADLKKALTVVKEYLQSLDDILKNPEPVVLLQNFRDIAVDIQAMFWISDLGQAGTIKSQVLTDVYVKLQEAGISIAYPRPQQVQINMEPGNWQQAPAASTPATQAAPITAVKPSPVKPSLEPPAKMPPSDTPQKPDDRQSDAGDVK</sequence>
<dbReference type="RefSeq" id="WP_089835273.1">
    <property type="nucleotide sequence ID" value="NZ_FNBN01000006.1"/>
</dbReference>
<evidence type="ECO:0000313" key="13">
    <source>
        <dbReference type="Proteomes" id="UP000199045"/>
    </source>
</evidence>
<dbReference type="InterPro" id="IPR052702">
    <property type="entry name" value="MscS-like_channel"/>
</dbReference>
<keyword evidence="4 8" id="KW-0812">Transmembrane</keyword>
<dbReference type="InterPro" id="IPR023408">
    <property type="entry name" value="MscS_beta-dom_sf"/>
</dbReference>
<evidence type="ECO:0000256" key="3">
    <source>
        <dbReference type="ARBA" id="ARBA00022475"/>
    </source>
</evidence>
<evidence type="ECO:0000313" key="12">
    <source>
        <dbReference type="EMBL" id="SDG76919.1"/>
    </source>
</evidence>
<evidence type="ECO:0000256" key="9">
    <source>
        <dbReference type="SAM" id="SignalP"/>
    </source>
</evidence>
<comment type="similarity">
    <text evidence="2">Belongs to the MscS (TC 1.A.23) family.</text>
</comment>
<evidence type="ECO:0000256" key="5">
    <source>
        <dbReference type="ARBA" id="ARBA00022989"/>
    </source>
</evidence>
<feature type="compositionally biased region" description="Basic and acidic residues" evidence="7">
    <location>
        <begin position="862"/>
        <end position="875"/>
    </location>
</feature>
<dbReference type="InterPro" id="IPR011066">
    <property type="entry name" value="MscS_channel_C_sf"/>
</dbReference>
<reference evidence="12 13" key="1">
    <citation type="submission" date="2016-10" db="EMBL/GenBank/DDBJ databases">
        <authorList>
            <person name="de Groot N.N."/>
        </authorList>
    </citation>
    <scope>NUCLEOTIDE SEQUENCE [LARGE SCALE GENOMIC DNA]</scope>
    <source>
        <strain evidence="12 13">DSM 527</strain>
    </source>
</reference>
<feature type="transmembrane region" description="Helical" evidence="8">
    <location>
        <begin position="380"/>
        <end position="399"/>
    </location>
</feature>
<evidence type="ECO:0000259" key="10">
    <source>
        <dbReference type="Pfam" id="PF00924"/>
    </source>
</evidence>
<dbReference type="InterPro" id="IPR006685">
    <property type="entry name" value="MscS_channel_2nd"/>
</dbReference>
<proteinExistence type="inferred from homology"/>
<feature type="transmembrane region" description="Helical" evidence="8">
    <location>
        <begin position="464"/>
        <end position="487"/>
    </location>
</feature>